<dbReference type="Proteomes" id="UP000639772">
    <property type="component" value="Unassembled WGS sequence"/>
</dbReference>
<dbReference type="PANTHER" id="PTHR36386">
    <property type="entry name" value="OS06G0683900 PROTEIN"/>
    <property type="match status" value="1"/>
</dbReference>
<evidence type="ECO:0000313" key="4">
    <source>
        <dbReference type="Proteomes" id="UP000639772"/>
    </source>
</evidence>
<dbReference type="Proteomes" id="UP000636800">
    <property type="component" value="Chromosome 5"/>
</dbReference>
<proteinExistence type="predicted"/>
<evidence type="ECO:0000313" key="3">
    <source>
        <dbReference type="Proteomes" id="UP000636800"/>
    </source>
</evidence>
<sequence>MSFSIEHQNLQIWENAAFDDVGNTAGAKPWLPLQPISVNLSRIPNLSKKDKLSVKPRMQGGGSVADECNIDAEIEDTEKEIRRLSMRLESLRMEKIERDLRVSTAQRGRIVPAKFMERKACPASKKEESQAIAGMRRRGFSLGPLEIHGSAGKSSIRKLDSVKEEILSTSPPFVNAKTDTKCCKKKTADFSTDSSSVGYRRRGLSLGPSEIASISRSRFPSRLQEVKDRGKPEKGRAQWCKKSLENREDAMLGNFKPKVLFQKGQNPTVTCKKPLKNTSARVDPLLTVGSPPSIMKIAAMLPRIRTLHGASESPRNSGCAKRVAQLVGKKHHFSMQHDEVSVVSPTTPYTEH</sequence>
<name>A0A835RA92_VANPL</name>
<gene>
    <name evidence="2" type="ORF">HPP92_010846</name>
    <name evidence="1" type="ORF">HPP92_011122</name>
</gene>
<comment type="caution">
    <text evidence="2">The sequence shown here is derived from an EMBL/GenBank/DDBJ whole genome shotgun (WGS) entry which is preliminary data.</text>
</comment>
<dbReference type="EMBL" id="JADCNM010000005">
    <property type="protein sequence ID" value="KAG0482762.1"/>
    <property type="molecule type" value="Genomic_DNA"/>
</dbReference>
<organism evidence="2 4">
    <name type="scientific">Vanilla planifolia</name>
    <name type="common">Vanilla</name>
    <dbReference type="NCBI Taxonomy" id="51239"/>
    <lineage>
        <taxon>Eukaryota</taxon>
        <taxon>Viridiplantae</taxon>
        <taxon>Streptophyta</taxon>
        <taxon>Embryophyta</taxon>
        <taxon>Tracheophyta</taxon>
        <taxon>Spermatophyta</taxon>
        <taxon>Magnoliopsida</taxon>
        <taxon>Liliopsida</taxon>
        <taxon>Asparagales</taxon>
        <taxon>Orchidaceae</taxon>
        <taxon>Vanilloideae</taxon>
        <taxon>Vanilleae</taxon>
        <taxon>Vanilla</taxon>
    </lineage>
</organism>
<protein>
    <submittedName>
        <fullName evidence="2">Uncharacterized protein</fullName>
    </submittedName>
</protein>
<dbReference type="OrthoDB" id="1932658at2759"/>
<dbReference type="AlphaFoldDB" id="A0A835RA92"/>
<evidence type="ECO:0000313" key="2">
    <source>
        <dbReference type="EMBL" id="KAG0482762.1"/>
    </source>
</evidence>
<accession>A0A835RA92</accession>
<dbReference type="EMBL" id="JADCNL010000005">
    <property type="protein sequence ID" value="KAG0480264.1"/>
    <property type="molecule type" value="Genomic_DNA"/>
</dbReference>
<reference evidence="3 4" key="1">
    <citation type="journal article" date="2020" name="Nat. Food">
        <title>A phased Vanilla planifolia genome enables genetic improvement of flavour and production.</title>
        <authorList>
            <person name="Hasing T."/>
            <person name="Tang H."/>
            <person name="Brym M."/>
            <person name="Khazi F."/>
            <person name="Huang T."/>
            <person name="Chambers A.H."/>
        </authorList>
    </citation>
    <scope>NUCLEOTIDE SEQUENCE [LARGE SCALE GENOMIC DNA]</scope>
    <source>
        <tissue evidence="2">Leaf</tissue>
    </source>
</reference>
<keyword evidence="3" id="KW-1185">Reference proteome</keyword>
<dbReference type="PANTHER" id="PTHR36386:SF1">
    <property type="entry name" value="OS06G0683900 PROTEIN"/>
    <property type="match status" value="1"/>
</dbReference>
<evidence type="ECO:0000313" key="1">
    <source>
        <dbReference type="EMBL" id="KAG0480264.1"/>
    </source>
</evidence>